<protein>
    <submittedName>
        <fullName evidence="1">Uncharacterized protein</fullName>
    </submittedName>
</protein>
<accession>A0A9N7UUA4</accession>
<name>A0A9N7UUA4_PLEPL</name>
<comment type="caution">
    <text evidence="1">The sequence shown here is derived from an EMBL/GenBank/DDBJ whole genome shotgun (WGS) entry which is preliminary data.</text>
</comment>
<dbReference type="AlphaFoldDB" id="A0A9N7UUA4"/>
<gene>
    <name evidence="1" type="ORF">PLEPLA_LOCUS27231</name>
</gene>
<organism evidence="1 2">
    <name type="scientific">Pleuronectes platessa</name>
    <name type="common">European plaice</name>
    <dbReference type="NCBI Taxonomy" id="8262"/>
    <lineage>
        <taxon>Eukaryota</taxon>
        <taxon>Metazoa</taxon>
        <taxon>Chordata</taxon>
        <taxon>Craniata</taxon>
        <taxon>Vertebrata</taxon>
        <taxon>Euteleostomi</taxon>
        <taxon>Actinopterygii</taxon>
        <taxon>Neopterygii</taxon>
        <taxon>Teleostei</taxon>
        <taxon>Neoteleostei</taxon>
        <taxon>Acanthomorphata</taxon>
        <taxon>Carangaria</taxon>
        <taxon>Pleuronectiformes</taxon>
        <taxon>Pleuronectoidei</taxon>
        <taxon>Pleuronectidae</taxon>
        <taxon>Pleuronectes</taxon>
    </lineage>
</organism>
<reference evidence="1" key="1">
    <citation type="submission" date="2020-03" db="EMBL/GenBank/DDBJ databases">
        <authorList>
            <person name="Weist P."/>
        </authorList>
    </citation>
    <scope>NUCLEOTIDE SEQUENCE</scope>
</reference>
<dbReference type="Proteomes" id="UP001153269">
    <property type="component" value="Unassembled WGS sequence"/>
</dbReference>
<sequence>MYSQLHSTSTGSAATKCRTRAHLRHQTDRFHLFSHRDSSGLSAPRHMSHGYKTARGESLPHLGTGQASARAAAAWIDRAASTEQDSNQVGWGIRYPTGLVLVELDIEMLGCRTHHSNDFSWLI</sequence>
<evidence type="ECO:0000313" key="1">
    <source>
        <dbReference type="EMBL" id="CAB1439441.1"/>
    </source>
</evidence>
<evidence type="ECO:0000313" key="2">
    <source>
        <dbReference type="Proteomes" id="UP001153269"/>
    </source>
</evidence>
<proteinExistence type="predicted"/>
<dbReference type="EMBL" id="CADEAL010002284">
    <property type="protein sequence ID" value="CAB1439441.1"/>
    <property type="molecule type" value="Genomic_DNA"/>
</dbReference>
<keyword evidence="2" id="KW-1185">Reference proteome</keyword>